<evidence type="ECO:0000256" key="3">
    <source>
        <dbReference type="ARBA" id="ARBA00023052"/>
    </source>
</evidence>
<evidence type="ECO:0000256" key="1">
    <source>
        <dbReference type="ARBA" id="ARBA00001964"/>
    </source>
</evidence>
<feature type="domain" description="Transketolase N-terminal" evidence="4">
    <location>
        <begin position="7"/>
        <end position="260"/>
    </location>
</feature>
<keyword evidence="6" id="KW-1185">Reference proteome</keyword>
<evidence type="ECO:0000313" key="5">
    <source>
        <dbReference type="EMBL" id="MBZ1350132.1"/>
    </source>
</evidence>
<dbReference type="PANTHER" id="PTHR47514">
    <property type="entry name" value="TRANSKETOLASE N-TERMINAL SECTION-RELATED"/>
    <property type="match status" value="1"/>
</dbReference>
<dbReference type="Proteomes" id="UP000739565">
    <property type="component" value="Unassembled WGS sequence"/>
</dbReference>
<gene>
    <name evidence="5" type="ORF">KZZ10_05695</name>
</gene>
<dbReference type="InterPro" id="IPR005474">
    <property type="entry name" value="Transketolase_N"/>
</dbReference>
<reference evidence="5" key="1">
    <citation type="submission" date="2021-07" db="EMBL/GenBank/DDBJ databases">
        <title>New genus and species of the family Alcaligenaceae.</title>
        <authorList>
            <person name="Hahn M.W."/>
        </authorList>
    </citation>
    <scope>NUCLEOTIDE SEQUENCE</scope>
    <source>
        <strain evidence="5">LF4-65</strain>
    </source>
</reference>
<dbReference type="Gene3D" id="3.40.50.970">
    <property type="match status" value="1"/>
</dbReference>
<dbReference type="InterPro" id="IPR029061">
    <property type="entry name" value="THDP-binding"/>
</dbReference>
<evidence type="ECO:0000313" key="6">
    <source>
        <dbReference type="Proteomes" id="UP000739565"/>
    </source>
</evidence>
<evidence type="ECO:0000256" key="2">
    <source>
        <dbReference type="ARBA" id="ARBA00007131"/>
    </source>
</evidence>
<protein>
    <submittedName>
        <fullName evidence="5">Transketolase</fullName>
    </submittedName>
</protein>
<dbReference type="CDD" id="cd02012">
    <property type="entry name" value="TPP_TK"/>
    <property type="match status" value="1"/>
</dbReference>
<dbReference type="SUPFAM" id="SSF52518">
    <property type="entry name" value="Thiamin diphosphate-binding fold (THDP-binding)"/>
    <property type="match status" value="1"/>
</dbReference>
<accession>A0A953N737</accession>
<dbReference type="AlphaFoldDB" id="A0A953N737"/>
<dbReference type="PANTHER" id="PTHR47514:SF1">
    <property type="entry name" value="TRANSKETOLASE N-TERMINAL SECTION-RELATED"/>
    <property type="match status" value="1"/>
</dbReference>
<name>A0A953N737_9BURK</name>
<evidence type="ECO:0000259" key="4">
    <source>
        <dbReference type="Pfam" id="PF00456"/>
    </source>
</evidence>
<keyword evidence="3" id="KW-0786">Thiamine pyrophosphate</keyword>
<comment type="cofactor">
    <cofactor evidence="1">
        <name>thiamine diphosphate</name>
        <dbReference type="ChEBI" id="CHEBI:58937"/>
    </cofactor>
</comment>
<dbReference type="Pfam" id="PF00456">
    <property type="entry name" value="Transketolase_N"/>
    <property type="match status" value="1"/>
</dbReference>
<dbReference type="RefSeq" id="WP_259660528.1">
    <property type="nucleotide sequence ID" value="NZ_JAHXRI010000006.1"/>
</dbReference>
<sequence length="270" mass="29540">MIDIATLAKNIRLKIVTLCFQKRTSHVGGALSVADILAVLYGEVLDISPTRIADPSRDRLYYSKGHACTALYAALDIKGFFEPNALADGFTVDGTYFTSHINHQLPGVELSTGSLGHALGVACGVSIAAKRRQQPQSVFVVLSDGELDEGSNWEAIMFAAHHHLDNLIAIVDYNKIQSFGSVKEVMGLEPLADKFKAFNWDVTEVDGHCLEQLASTLRKAKANRAGKPKCVIAHTVKGKGVSFMENKLAWHYKSPNEDDYHAACREIEVL</sequence>
<dbReference type="EMBL" id="JAHXRI010000006">
    <property type="protein sequence ID" value="MBZ1350132.1"/>
    <property type="molecule type" value="Genomic_DNA"/>
</dbReference>
<comment type="similarity">
    <text evidence="2">Belongs to the transketolase family.</text>
</comment>
<organism evidence="5 6">
    <name type="scientific">Zwartia hollandica</name>
    <dbReference type="NCBI Taxonomy" id="324606"/>
    <lineage>
        <taxon>Bacteria</taxon>
        <taxon>Pseudomonadati</taxon>
        <taxon>Pseudomonadota</taxon>
        <taxon>Betaproteobacteria</taxon>
        <taxon>Burkholderiales</taxon>
        <taxon>Alcaligenaceae</taxon>
        <taxon>Zwartia</taxon>
    </lineage>
</organism>
<comment type="caution">
    <text evidence="5">The sequence shown here is derived from an EMBL/GenBank/DDBJ whole genome shotgun (WGS) entry which is preliminary data.</text>
</comment>
<proteinExistence type="inferred from homology"/>